<gene>
    <name evidence="1" type="ORF">ADS79_27925</name>
</gene>
<organism evidence="1 2">
    <name type="scientific">Brevibacillus reuszeri</name>
    <dbReference type="NCBI Taxonomy" id="54915"/>
    <lineage>
        <taxon>Bacteria</taxon>
        <taxon>Bacillati</taxon>
        <taxon>Bacillota</taxon>
        <taxon>Bacilli</taxon>
        <taxon>Bacillales</taxon>
        <taxon>Paenibacillaceae</taxon>
        <taxon>Brevibacillus</taxon>
    </lineage>
</organism>
<dbReference type="EMBL" id="LGIQ01000011">
    <property type="protein sequence ID" value="KNB69680.1"/>
    <property type="molecule type" value="Genomic_DNA"/>
</dbReference>
<sequence>MKFKSIQAFLICPKREKTLLFAKCQKSQLLIVIVFFWKLREGMGTMQQANTPDEFEVFRNRTYSLCTKLGLKWENYSTPEELFQAVANKFPENALLSVDEVMGDDHLRDDLLGVMHRAVRERSQAQYKGGLSA</sequence>
<name>A0A0K9YND7_9BACL</name>
<dbReference type="Proteomes" id="UP000036834">
    <property type="component" value="Unassembled WGS sequence"/>
</dbReference>
<evidence type="ECO:0000313" key="1">
    <source>
        <dbReference type="EMBL" id="KNB69680.1"/>
    </source>
</evidence>
<comment type="caution">
    <text evidence="1">The sequence shown here is derived from an EMBL/GenBank/DDBJ whole genome shotgun (WGS) entry which is preliminary data.</text>
</comment>
<dbReference type="PATRIC" id="fig|54915.3.peg.4780"/>
<dbReference type="AlphaFoldDB" id="A0A0K9YND7"/>
<reference evidence="2" key="1">
    <citation type="submission" date="2015-07" db="EMBL/GenBank/DDBJ databases">
        <title>Genome sequencing project for genomic taxonomy and phylogenomics of Bacillus-like bacteria.</title>
        <authorList>
            <person name="Liu B."/>
            <person name="Wang J."/>
            <person name="Zhu Y."/>
            <person name="Liu G."/>
            <person name="Chen Q."/>
            <person name="Chen Z."/>
            <person name="Lan J."/>
            <person name="Che J."/>
            <person name="Ge C."/>
            <person name="Shi H."/>
            <person name="Pan Z."/>
            <person name="Liu X."/>
        </authorList>
    </citation>
    <scope>NUCLEOTIDE SEQUENCE [LARGE SCALE GENOMIC DNA]</scope>
    <source>
        <strain evidence="2">DSM 9887</strain>
    </source>
</reference>
<evidence type="ECO:0000313" key="2">
    <source>
        <dbReference type="Proteomes" id="UP000036834"/>
    </source>
</evidence>
<accession>A0A0K9YND7</accession>
<protein>
    <submittedName>
        <fullName evidence="1">Uncharacterized protein</fullName>
    </submittedName>
</protein>
<proteinExistence type="predicted"/>